<dbReference type="PANTHER" id="PTHR36842:SF1">
    <property type="entry name" value="PROTEIN TOLB"/>
    <property type="match status" value="1"/>
</dbReference>
<feature type="region of interest" description="Disordered" evidence="2">
    <location>
        <begin position="53"/>
        <end position="81"/>
    </location>
</feature>
<protein>
    <recommendedName>
        <fullName evidence="6">TolB protein</fullName>
    </recommendedName>
</protein>
<sequence length="341" mass="37568">MRKRHVIVALGVLVAASVSVTVYLIRHPLRRAREDVIEIGAREAIQKVSPTEILKKGPVAHPAPTPLANEEATTTQPAASEQTRVAEAVLVHPKWKTGSTRVEGAYAVSKPEGYAFPKWSPLGLDVAFTRTNLRGLLVTGQFSSQEREISEDWLNTADFEWSRDGMSIVVRDRDARTVEVLLTGEKYPKPERPRRVYERDGQIYWENEEGDAQRVSGNQDRFADPVLSPDETLVVYRGRETGLYISSVDGKRTISLGEGEHPAWLPDSSGVVYDIPVSDGSNIVDGDLWFASVDGTERTNITNTPGIIESHPAVSPDGERIAFIAGGAVYIGKFVRPKTQP</sequence>
<evidence type="ECO:0000256" key="1">
    <source>
        <dbReference type="ARBA" id="ARBA00009820"/>
    </source>
</evidence>
<dbReference type="SUPFAM" id="SSF82171">
    <property type="entry name" value="DPP6 N-terminal domain-like"/>
    <property type="match status" value="1"/>
</dbReference>
<feature type="transmembrane region" description="Helical" evidence="3">
    <location>
        <begin position="6"/>
        <end position="25"/>
    </location>
</feature>
<keyword evidence="3" id="KW-0812">Transmembrane</keyword>
<evidence type="ECO:0008006" key="6">
    <source>
        <dbReference type="Google" id="ProtNLM"/>
    </source>
</evidence>
<name>A0A2Z4Y5H6_SUMC1</name>
<dbReference type="InterPro" id="IPR011042">
    <property type="entry name" value="6-blade_b-propeller_TolB-like"/>
</dbReference>
<evidence type="ECO:0000256" key="3">
    <source>
        <dbReference type="SAM" id="Phobius"/>
    </source>
</evidence>
<keyword evidence="3" id="KW-0472">Membrane</keyword>
<evidence type="ECO:0000313" key="5">
    <source>
        <dbReference type="Proteomes" id="UP000262583"/>
    </source>
</evidence>
<evidence type="ECO:0000256" key="2">
    <source>
        <dbReference type="SAM" id="MobiDB-lite"/>
    </source>
</evidence>
<dbReference type="EMBL" id="CP030759">
    <property type="protein sequence ID" value="AXA36410.1"/>
    <property type="molecule type" value="Genomic_DNA"/>
</dbReference>
<comment type="similarity">
    <text evidence="1">Belongs to the TolB family.</text>
</comment>
<feature type="compositionally biased region" description="Polar residues" evidence="2">
    <location>
        <begin position="71"/>
        <end position="81"/>
    </location>
</feature>
<proteinExistence type="inferred from homology"/>
<organism evidence="4 5">
    <name type="scientific">Sumerlaea chitinivorans</name>
    <dbReference type="NCBI Taxonomy" id="2250252"/>
    <lineage>
        <taxon>Bacteria</taxon>
        <taxon>Candidatus Sumerlaeota</taxon>
        <taxon>Candidatus Sumerlaeia</taxon>
        <taxon>Candidatus Sumerlaeales</taxon>
        <taxon>Candidatus Sumerlaeaceae</taxon>
        <taxon>Candidatus Sumerlaea</taxon>
    </lineage>
</organism>
<dbReference type="AlphaFoldDB" id="A0A2Z4Y5H6"/>
<dbReference type="Gene3D" id="2.120.10.30">
    <property type="entry name" value="TolB, C-terminal domain"/>
    <property type="match status" value="1"/>
</dbReference>
<dbReference type="KEGG" id="schv:BRCON_1633"/>
<dbReference type="Proteomes" id="UP000262583">
    <property type="component" value="Chromosome"/>
</dbReference>
<keyword evidence="3" id="KW-1133">Transmembrane helix</keyword>
<reference evidence="4 5" key="1">
    <citation type="submission" date="2018-05" db="EMBL/GenBank/DDBJ databases">
        <title>A metagenomic window into the 2 km-deep terrestrial subsurface aquifer revealed taxonomically and functionally diverse microbial community comprising novel uncultured bacterial lineages.</title>
        <authorList>
            <person name="Kadnikov V.V."/>
            <person name="Mardanov A.V."/>
            <person name="Beletsky A.V."/>
            <person name="Banks D."/>
            <person name="Pimenov N.V."/>
            <person name="Frank Y.A."/>
            <person name="Karnachuk O.V."/>
            <person name="Ravin N.V."/>
        </authorList>
    </citation>
    <scope>NUCLEOTIDE SEQUENCE [LARGE SCALE GENOMIC DNA]</scope>
    <source>
        <strain evidence="4">BY</strain>
    </source>
</reference>
<accession>A0A2Z4Y5H6</accession>
<gene>
    <name evidence="4" type="ORF">BRCON_1633</name>
</gene>
<dbReference type="Pfam" id="PF07676">
    <property type="entry name" value="PD40"/>
    <property type="match status" value="1"/>
</dbReference>
<evidence type="ECO:0000313" key="4">
    <source>
        <dbReference type="EMBL" id="AXA36410.1"/>
    </source>
</evidence>
<dbReference type="PANTHER" id="PTHR36842">
    <property type="entry name" value="PROTEIN TOLB HOMOLOG"/>
    <property type="match status" value="1"/>
</dbReference>
<dbReference type="InterPro" id="IPR011659">
    <property type="entry name" value="WD40"/>
</dbReference>